<protein>
    <submittedName>
        <fullName evidence="2">Ribbon-helix-helix protein, CopG family</fullName>
    </submittedName>
</protein>
<dbReference type="InterPro" id="IPR002145">
    <property type="entry name" value="CopG"/>
</dbReference>
<keyword evidence="3" id="KW-1185">Reference proteome</keyword>
<dbReference type="AlphaFoldDB" id="A0A849C259"/>
<feature type="domain" description="Ribbon-helix-helix protein CopG" evidence="1">
    <location>
        <begin position="4"/>
        <end position="39"/>
    </location>
</feature>
<reference evidence="2 3" key="1">
    <citation type="submission" date="2020-05" db="EMBL/GenBank/DDBJ databases">
        <title>MicrobeNet Type strains.</title>
        <authorList>
            <person name="Nicholson A.C."/>
        </authorList>
    </citation>
    <scope>NUCLEOTIDE SEQUENCE [LARGE SCALE GENOMIC DNA]</scope>
    <source>
        <strain evidence="2 3">JCM 3224</strain>
    </source>
</reference>
<dbReference type="Pfam" id="PF01402">
    <property type="entry name" value="RHH_1"/>
    <property type="match status" value="1"/>
</dbReference>
<comment type="caution">
    <text evidence="2">The sequence shown here is derived from an EMBL/GenBank/DDBJ whole genome shotgun (WGS) entry which is preliminary data.</text>
</comment>
<dbReference type="GO" id="GO:0006355">
    <property type="term" value="P:regulation of DNA-templated transcription"/>
    <property type="evidence" value="ECO:0007669"/>
    <property type="project" value="InterPro"/>
</dbReference>
<name>A0A849C259_9NOCA</name>
<dbReference type="EMBL" id="JABELX010000004">
    <property type="protein sequence ID" value="NNH70415.1"/>
    <property type="molecule type" value="Genomic_DNA"/>
</dbReference>
<accession>A0A849C259</accession>
<dbReference type="RefSeq" id="WP_067526761.1">
    <property type="nucleotide sequence ID" value="NZ_JABELX010000004.1"/>
</dbReference>
<proteinExistence type="predicted"/>
<evidence type="ECO:0000259" key="1">
    <source>
        <dbReference type="Pfam" id="PF01402"/>
    </source>
</evidence>
<evidence type="ECO:0000313" key="3">
    <source>
        <dbReference type="Proteomes" id="UP000586827"/>
    </source>
</evidence>
<organism evidence="2 3">
    <name type="scientific">Nocardia uniformis</name>
    <dbReference type="NCBI Taxonomy" id="53432"/>
    <lineage>
        <taxon>Bacteria</taxon>
        <taxon>Bacillati</taxon>
        <taxon>Actinomycetota</taxon>
        <taxon>Actinomycetes</taxon>
        <taxon>Mycobacteriales</taxon>
        <taxon>Nocardiaceae</taxon>
        <taxon>Nocardia</taxon>
    </lineage>
</organism>
<gene>
    <name evidence="2" type="ORF">HLB23_11170</name>
</gene>
<evidence type="ECO:0000313" key="2">
    <source>
        <dbReference type="EMBL" id="NNH70415.1"/>
    </source>
</evidence>
<sequence>MARKKTTVMVDEKDLALIKQAAAREGRPESEYFREAFHLVATRSRRWQEDWGIPIVDFGRPISAEEVHRTVRDEIFDDEWADDR</sequence>
<dbReference type="Proteomes" id="UP000586827">
    <property type="component" value="Unassembled WGS sequence"/>
</dbReference>